<dbReference type="EMBL" id="AODL01000026">
    <property type="protein sequence ID" value="EUJ43233.1"/>
    <property type="molecule type" value="Genomic_DNA"/>
</dbReference>
<keyword evidence="2" id="KW-1185">Reference proteome</keyword>
<accession>W7DD11</accession>
<comment type="caution">
    <text evidence="1">The sequence shown here is derived from an EMBL/GenBank/DDBJ whole genome shotgun (WGS) entry which is preliminary data.</text>
</comment>
<dbReference type="AlphaFoldDB" id="W7DD11"/>
<gene>
    <name evidence="1" type="ORF">PRIP_13868</name>
</gene>
<organism evidence="1 2">
    <name type="scientific">Listeria riparia FSL S10-1204</name>
    <dbReference type="NCBI Taxonomy" id="1265816"/>
    <lineage>
        <taxon>Bacteria</taxon>
        <taxon>Bacillati</taxon>
        <taxon>Bacillota</taxon>
        <taxon>Bacilli</taxon>
        <taxon>Bacillales</taxon>
        <taxon>Listeriaceae</taxon>
        <taxon>Listeria</taxon>
    </lineage>
</organism>
<name>W7DD11_9LIST</name>
<dbReference type="PATRIC" id="fig|1265816.5.peg.2739"/>
<evidence type="ECO:0000313" key="2">
    <source>
        <dbReference type="Proteomes" id="UP000019248"/>
    </source>
</evidence>
<reference evidence="1 2" key="1">
    <citation type="journal article" date="2014" name="Int. J. Syst. Evol. Microbiol.">
        <title>Listeria floridensis sp. nov., Listeria aquatica sp. nov., Listeria cornellensis sp. nov., Listeria riparia sp. nov. and Listeria grandensis sp. nov., from agricultural and natural environments.</title>
        <authorList>
            <person name="den Bakker H.C."/>
            <person name="Warchocki S."/>
            <person name="Wright E.M."/>
            <person name="Allred A.F."/>
            <person name="Ahlstrom C."/>
            <person name="Manuel C.S."/>
            <person name="Stasiewicz M.J."/>
            <person name="Burrell A."/>
            <person name="Roof S."/>
            <person name="Strawn L."/>
            <person name="Fortes E.D."/>
            <person name="Nightingale K.K."/>
            <person name="Kephart D."/>
            <person name="Wiedmann M."/>
        </authorList>
    </citation>
    <scope>NUCLEOTIDE SEQUENCE [LARGE SCALE GENOMIC DNA]</scope>
    <source>
        <strain evidence="1 2">FSL S10-1204</strain>
    </source>
</reference>
<evidence type="ECO:0000313" key="1">
    <source>
        <dbReference type="EMBL" id="EUJ43233.1"/>
    </source>
</evidence>
<proteinExistence type="predicted"/>
<sequence>MQKDYLINKFASLFSELDMLNVYEDPIGIFFDSDLPYYIEKEFKKKIHSLYSMEYKIVFVEHRMDLLEYNKRGIIAVSQFEKLEDFALSHQISIQNIHYPLSNADLKYLNRFLEFIR</sequence>
<dbReference type="Proteomes" id="UP000019248">
    <property type="component" value="Unassembled WGS sequence"/>
</dbReference>
<protein>
    <submittedName>
        <fullName evidence="1">Uncharacterized protein</fullName>
    </submittedName>
</protein>